<proteinExistence type="predicted"/>
<dbReference type="Proteomes" id="UP001187192">
    <property type="component" value="Unassembled WGS sequence"/>
</dbReference>
<evidence type="ECO:0000313" key="2">
    <source>
        <dbReference type="Proteomes" id="UP001187192"/>
    </source>
</evidence>
<comment type="caution">
    <text evidence="1">The sequence shown here is derived from an EMBL/GenBank/DDBJ whole genome shotgun (WGS) entry which is preliminary data.</text>
</comment>
<name>A0AA88DCW0_FICCA</name>
<accession>A0AA88DCW0</accession>
<reference evidence="1" key="1">
    <citation type="submission" date="2023-07" db="EMBL/GenBank/DDBJ databases">
        <title>draft genome sequence of fig (Ficus carica).</title>
        <authorList>
            <person name="Takahashi T."/>
            <person name="Nishimura K."/>
        </authorList>
    </citation>
    <scope>NUCLEOTIDE SEQUENCE</scope>
</reference>
<dbReference type="EMBL" id="BTGU01000004">
    <property type="protein sequence ID" value="GMN33984.1"/>
    <property type="molecule type" value="Genomic_DNA"/>
</dbReference>
<dbReference type="AlphaFoldDB" id="A0AA88DCW0"/>
<protein>
    <submittedName>
        <fullName evidence="1">Uncharacterized protein</fullName>
    </submittedName>
</protein>
<gene>
    <name evidence="1" type="ORF">TIFTF001_004444</name>
</gene>
<keyword evidence="2" id="KW-1185">Reference proteome</keyword>
<sequence length="113" mass="12497">MARALGDYPCVPPLWVEMEEALQGASLTAEPTREVATNPRPPAWGVLHRRRRLQGSAPLRPRWVAILGSRGAASMAPLHRRQEPNLSPSDYGCLPSPCSQICFLSLLQAFTFF</sequence>
<evidence type="ECO:0000313" key="1">
    <source>
        <dbReference type="EMBL" id="GMN33984.1"/>
    </source>
</evidence>
<organism evidence="1 2">
    <name type="scientific">Ficus carica</name>
    <name type="common">Common fig</name>
    <dbReference type="NCBI Taxonomy" id="3494"/>
    <lineage>
        <taxon>Eukaryota</taxon>
        <taxon>Viridiplantae</taxon>
        <taxon>Streptophyta</taxon>
        <taxon>Embryophyta</taxon>
        <taxon>Tracheophyta</taxon>
        <taxon>Spermatophyta</taxon>
        <taxon>Magnoliopsida</taxon>
        <taxon>eudicotyledons</taxon>
        <taxon>Gunneridae</taxon>
        <taxon>Pentapetalae</taxon>
        <taxon>rosids</taxon>
        <taxon>fabids</taxon>
        <taxon>Rosales</taxon>
        <taxon>Moraceae</taxon>
        <taxon>Ficeae</taxon>
        <taxon>Ficus</taxon>
    </lineage>
</organism>